<evidence type="ECO:0000313" key="2">
    <source>
        <dbReference type="EMBL" id="MFC7386498.1"/>
    </source>
</evidence>
<protein>
    <submittedName>
        <fullName evidence="2">Uncharacterized protein</fullName>
    </submittedName>
</protein>
<dbReference type="Proteomes" id="UP001596496">
    <property type="component" value="Unassembled WGS sequence"/>
</dbReference>
<proteinExistence type="predicted"/>
<dbReference type="EMBL" id="JBHTCG010000027">
    <property type="protein sequence ID" value="MFC7386498.1"/>
    <property type="molecule type" value="Genomic_DNA"/>
</dbReference>
<dbReference type="RefSeq" id="WP_380830230.1">
    <property type="nucleotide sequence ID" value="NZ_JBHTCG010000027.1"/>
</dbReference>
<feature type="region of interest" description="Disordered" evidence="1">
    <location>
        <begin position="98"/>
        <end position="121"/>
    </location>
</feature>
<accession>A0ABW2PFL2</accession>
<keyword evidence="3" id="KW-1185">Reference proteome</keyword>
<organism evidence="2 3">
    <name type="scientific">Sphaerisporangium rhizosphaerae</name>
    <dbReference type="NCBI Taxonomy" id="2269375"/>
    <lineage>
        <taxon>Bacteria</taxon>
        <taxon>Bacillati</taxon>
        <taxon>Actinomycetota</taxon>
        <taxon>Actinomycetes</taxon>
        <taxon>Streptosporangiales</taxon>
        <taxon>Streptosporangiaceae</taxon>
        <taxon>Sphaerisporangium</taxon>
    </lineage>
</organism>
<sequence>MEVVVMGGRPQAGALERLAEAITRVRISGGPTIRRAWVESYEDSEGEPALKGFLVLDPPDEDGWSAEFTHALRRRVNTLAVERQIDEHVYVALFTQEEFEAREGDDEQPEDDSPGALHGDR</sequence>
<name>A0ABW2PFL2_9ACTN</name>
<evidence type="ECO:0000256" key="1">
    <source>
        <dbReference type="SAM" id="MobiDB-lite"/>
    </source>
</evidence>
<gene>
    <name evidence="2" type="ORF">ACFQSB_30120</name>
</gene>
<reference evidence="3" key="1">
    <citation type="journal article" date="2019" name="Int. J. Syst. Evol. Microbiol.">
        <title>The Global Catalogue of Microorganisms (GCM) 10K type strain sequencing project: providing services to taxonomists for standard genome sequencing and annotation.</title>
        <authorList>
            <consortium name="The Broad Institute Genomics Platform"/>
            <consortium name="The Broad Institute Genome Sequencing Center for Infectious Disease"/>
            <person name="Wu L."/>
            <person name="Ma J."/>
        </authorList>
    </citation>
    <scope>NUCLEOTIDE SEQUENCE [LARGE SCALE GENOMIC DNA]</scope>
    <source>
        <strain evidence="3">CECT 7649</strain>
    </source>
</reference>
<feature type="compositionally biased region" description="Acidic residues" evidence="1">
    <location>
        <begin position="98"/>
        <end position="113"/>
    </location>
</feature>
<evidence type="ECO:0000313" key="3">
    <source>
        <dbReference type="Proteomes" id="UP001596496"/>
    </source>
</evidence>
<comment type="caution">
    <text evidence="2">The sequence shown here is derived from an EMBL/GenBank/DDBJ whole genome shotgun (WGS) entry which is preliminary data.</text>
</comment>